<dbReference type="HOGENOM" id="CLU_1271567_0_0_0"/>
<dbReference type="Proteomes" id="UP000000496">
    <property type="component" value="Chromosome gsn.131"/>
</dbReference>
<dbReference type="AlphaFoldDB" id="F8L7U8"/>
<dbReference type="STRING" id="331113.SNE_A09730"/>
<proteinExistence type="predicted"/>
<organism evidence="1 2">
    <name type="scientific">Simkania negevensis (strain ATCC VR-1471 / DSM 27360 / Z)</name>
    <dbReference type="NCBI Taxonomy" id="331113"/>
    <lineage>
        <taxon>Bacteria</taxon>
        <taxon>Pseudomonadati</taxon>
        <taxon>Chlamydiota</taxon>
        <taxon>Chlamydiia</taxon>
        <taxon>Parachlamydiales</taxon>
        <taxon>Simkaniaceae</taxon>
        <taxon>Simkania</taxon>
    </lineage>
</organism>
<sequence>MIANFVLLICLLTVFGWNMFHDSSSETLEASRIVLRGENGVPSIIMQGDAENTLLTLNDQEGNVRMQLQGGAFPALIMKNEAQEIVGTFFPLRDGGAAIGLGDAEGNMATFIRGGSSPTMSFYQQSTEPNLAMGISNHLPHFVMFPMAGREGMLIHGNAPTSVLFIDENGEIPVSLSRHGLFQTQGEKESTKGSGEDKIFSSWDELKKTLKQMDKHQ</sequence>
<protein>
    <submittedName>
        <fullName evidence="1">Uncharacterized protein</fullName>
    </submittedName>
</protein>
<name>F8L7U8_SIMNZ</name>
<accession>F8L7U8</accession>
<evidence type="ECO:0000313" key="2">
    <source>
        <dbReference type="Proteomes" id="UP000000496"/>
    </source>
</evidence>
<dbReference type="KEGG" id="sng:SNE_A09730"/>
<dbReference type="EMBL" id="FR872582">
    <property type="protein sequence ID" value="CCB88850.1"/>
    <property type="molecule type" value="Genomic_DNA"/>
</dbReference>
<gene>
    <name evidence="1" type="ordered locus">SNE_A09730</name>
</gene>
<reference key="1">
    <citation type="journal article" date="2011" name="Mol. Biol. Evol.">
        <title>Unity in variety -- the pan-genome of the Chlamydiae.</title>
        <authorList>
            <person name="Collingro A."/>
            <person name="Tischler P."/>
            <person name="Weinmaier T."/>
            <person name="Penz T."/>
            <person name="Heinz E."/>
            <person name="Brunham R.C."/>
            <person name="Read T.D."/>
            <person name="Bavoil P.M."/>
            <person name="Sachse K."/>
            <person name="Kahane S."/>
            <person name="Friedman M.G."/>
            <person name="Rattei T."/>
            <person name="Myers G.S.A."/>
            <person name="Horn M."/>
        </authorList>
    </citation>
    <scope>NUCLEOTIDE SEQUENCE</scope>
    <source>
        <strain>Z</strain>
    </source>
</reference>
<keyword evidence="2" id="KW-1185">Reference proteome</keyword>
<evidence type="ECO:0000313" key="1">
    <source>
        <dbReference type="EMBL" id="CCB88850.1"/>
    </source>
</evidence>
<reference evidence="1 2" key="2">
    <citation type="journal article" date="2011" name="Mol. Biol. Evol.">
        <title>Unity in variety--the pan-genome of the Chlamydiae.</title>
        <authorList>
            <person name="Collingro A."/>
            <person name="Tischler P."/>
            <person name="Weinmaier T."/>
            <person name="Penz T."/>
            <person name="Heinz E."/>
            <person name="Brunham R.C."/>
            <person name="Read T.D."/>
            <person name="Bavoil P.M."/>
            <person name="Sachse K."/>
            <person name="Kahane S."/>
            <person name="Friedman M.G."/>
            <person name="Rattei T."/>
            <person name="Myers G.S."/>
            <person name="Horn M."/>
        </authorList>
    </citation>
    <scope>NUCLEOTIDE SEQUENCE [LARGE SCALE GENOMIC DNA]</scope>
    <source>
        <strain evidence="2">ATCC VR-1471 / Z</strain>
    </source>
</reference>